<dbReference type="InterPro" id="IPR038766">
    <property type="entry name" value="Membrane_comp_ABC_pdt"/>
</dbReference>
<keyword evidence="4 6" id="KW-1133">Transmembrane helix</keyword>
<feature type="transmembrane region" description="Helical" evidence="6">
    <location>
        <begin position="337"/>
        <end position="363"/>
    </location>
</feature>
<feature type="transmembrane region" description="Helical" evidence="6">
    <location>
        <begin position="613"/>
        <end position="639"/>
    </location>
</feature>
<evidence type="ECO:0000256" key="1">
    <source>
        <dbReference type="ARBA" id="ARBA00004651"/>
    </source>
</evidence>
<dbReference type="PANTHER" id="PTHR30287">
    <property type="entry name" value="MEMBRANE COMPONENT OF PREDICTED ABC SUPERFAMILY METABOLITE UPTAKE TRANSPORTER"/>
    <property type="match status" value="1"/>
</dbReference>
<organism evidence="8 9">
    <name type="scientific">Cryobacterium frigoriphilum</name>
    <dbReference type="NCBI Taxonomy" id="1259150"/>
    <lineage>
        <taxon>Bacteria</taxon>
        <taxon>Bacillati</taxon>
        <taxon>Actinomycetota</taxon>
        <taxon>Actinomycetes</taxon>
        <taxon>Micrococcales</taxon>
        <taxon>Microbacteriaceae</taxon>
        <taxon>Cryobacterium</taxon>
    </lineage>
</organism>
<keyword evidence="2" id="KW-1003">Cell membrane</keyword>
<proteinExistence type="predicted"/>
<comment type="caution">
    <text evidence="8">The sequence shown here is derived from an EMBL/GenBank/DDBJ whole genome shotgun (WGS) entry which is preliminary data.</text>
</comment>
<dbReference type="InterPro" id="IPR003838">
    <property type="entry name" value="ABC3_permease_C"/>
</dbReference>
<dbReference type="OrthoDB" id="4871813at2"/>
<keyword evidence="9" id="KW-1185">Reference proteome</keyword>
<gene>
    <name evidence="8" type="ORF">E3T55_10935</name>
</gene>
<evidence type="ECO:0000256" key="6">
    <source>
        <dbReference type="SAM" id="Phobius"/>
    </source>
</evidence>
<feature type="transmembrane region" description="Helical" evidence="6">
    <location>
        <begin position="418"/>
        <end position="439"/>
    </location>
</feature>
<name>A0A4R8ZZV2_9MICO</name>
<evidence type="ECO:0000256" key="3">
    <source>
        <dbReference type="ARBA" id="ARBA00022692"/>
    </source>
</evidence>
<feature type="domain" description="ABC3 transporter permease C-terminal" evidence="7">
    <location>
        <begin position="205"/>
        <end position="317"/>
    </location>
</feature>
<dbReference type="EMBL" id="SOHE01000048">
    <property type="protein sequence ID" value="TFD49586.1"/>
    <property type="molecule type" value="Genomic_DNA"/>
</dbReference>
<feature type="domain" description="ABC3 transporter permease C-terminal" evidence="7">
    <location>
        <begin position="618"/>
        <end position="727"/>
    </location>
</feature>
<feature type="transmembrane region" description="Helical" evidence="6">
    <location>
        <begin position="20"/>
        <end position="41"/>
    </location>
</feature>
<feature type="transmembrane region" description="Helical" evidence="6">
    <location>
        <begin position="258"/>
        <end position="278"/>
    </location>
</feature>
<protein>
    <submittedName>
        <fullName evidence="8">FtsX-like permease family protein</fullName>
    </submittedName>
</protein>
<dbReference type="Proteomes" id="UP000297447">
    <property type="component" value="Unassembled WGS sequence"/>
</dbReference>
<dbReference type="GO" id="GO:0005886">
    <property type="term" value="C:plasma membrane"/>
    <property type="evidence" value="ECO:0007669"/>
    <property type="project" value="UniProtKB-SubCell"/>
</dbReference>
<keyword evidence="3 6" id="KW-0812">Transmembrane</keyword>
<evidence type="ECO:0000313" key="8">
    <source>
        <dbReference type="EMBL" id="TFD49586.1"/>
    </source>
</evidence>
<accession>A0A4R8ZZV2</accession>
<evidence type="ECO:0000256" key="4">
    <source>
        <dbReference type="ARBA" id="ARBA00022989"/>
    </source>
</evidence>
<evidence type="ECO:0000259" key="7">
    <source>
        <dbReference type="Pfam" id="PF02687"/>
    </source>
</evidence>
<dbReference type="PANTHER" id="PTHR30287:SF1">
    <property type="entry name" value="INNER MEMBRANE PROTEIN"/>
    <property type="match status" value="1"/>
</dbReference>
<evidence type="ECO:0000256" key="2">
    <source>
        <dbReference type="ARBA" id="ARBA00022475"/>
    </source>
</evidence>
<feature type="transmembrane region" description="Helical" evidence="6">
    <location>
        <begin position="369"/>
        <end position="397"/>
    </location>
</feature>
<dbReference type="RefSeq" id="WP_134519605.1">
    <property type="nucleotide sequence ID" value="NZ_SOHE01000048.1"/>
</dbReference>
<dbReference type="AlphaFoldDB" id="A0A4R8ZZV2"/>
<feature type="transmembrane region" description="Helical" evidence="6">
    <location>
        <begin position="703"/>
        <end position="724"/>
    </location>
</feature>
<comment type="subcellular location">
    <subcellularLocation>
        <location evidence="1">Cell membrane</location>
        <topology evidence="1">Multi-pass membrane protein</topology>
    </subcellularLocation>
</comment>
<evidence type="ECO:0000256" key="5">
    <source>
        <dbReference type="ARBA" id="ARBA00023136"/>
    </source>
</evidence>
<reference evidence="8 9" key="1">
    <citation type="submission" date="2019-03" db="EMBL/GenBank/DDBJ databases">
        <title>Genomics of glacier-inhabiting Cryobacterium strains.</title>
        <authorList>
            <person name="Liu Q."/>
            <person name="Xin Y.-H."/>
        </authorList>
    </citation>
    <scope>NUCLEOTIDE SEQUENCE [LARGE SCALE GENOMIC DNA]</scope>
    <source>
        <strain evidence="8 9">Hh14</strain>
    </source>
</reference>
<sequence length="739" mass="74947">MNASVVRLAVIGSRASWGRLLGITAGVAVGVTLALLLGAAYQGLSARDARSSWMSASGEYVVGGDTGPGAVTADTASLGNDRVLLAPTTDRHEGARIVRLDVAAPVTSNVTIPGITDLPQPGEYYASPALIDRIERVPSGELGDRFGTLAGTISDSALASPDSLVAVVGTKTSDLIERPVTQTVTSFTDVSYRASTNYQTVAIVGAIAVLFPVLLLVSIVTGLGAAARRERFATLRLIGATPRTVAAIAAAETAATSLLGALLGVLLAALLGPVAALVSVDDGKFFPADLAVTSLTAATIVAVTVAASAITAGWRIRRAGIGPLGQTKQRPEKTPSWLRLLPLVGGLGILITTTVAVLAGLPVPRVGTVVIIGFTITTVGLLVAGPYLTLLAGRIMARRSMSAAGVIAGNRIRRTPVATFRSVSGLVVAVFMVSVFAGAATTADQGVAPGDGPGLLPVSSLIQYLDPMFAAANPAPTEAVQARLAVITGVTGVTTIFTMQSGDGPDANRLLMSADAAHDLNLGPVPSATVVSIDSDALSGAPAVFTAAKATDVAELTPSILLIGTDGSTAAIERARTALQVDAIAGTGWMPAGTRTDLADDRLQSMAASFANLAYLGIGVATLIAGLSLAIATISAMIDRRRMLALLRLLGMNLAGLRRIITLEAAAPLLSVMAISIGLGLLVADLILVGLTDGGRSVGWPDARYIGALLASAVLALAAVAVAVSRLGQNSDLAAIRYE</sequence>
<feature type="transmembrane region" description="Helical" evidence="6">
    <location>
        <begin position="201"/>
        <end position="227"/>
    </location>
</feature>
<evidence type="ECO:0000313" key="9">
    <source>
        <dbReference type="Proteomes" id="UP000297447"/>
    </source>
</evidence>
<keyword evidence="5 6" id="KW-0472">Membrane</keyword>
<dbReference type="Pfam" id="PF02687">
    <property type="entry name" value="FtsX"/>
    <property type="match status" value="2"/>
</dbReference>
<feature type="transmembrane region" description="Helical" evidence="6">
    <location>
        <begin position="660"/>
        <end position="683"/>
    </location>
</feature>
<feature type="transmembrane region" description="Helical" evidence="6">
    <location>
        <begin position="290"/>
        <end position="316"/>
    </location>
</feature>